<dbReference type="RefSeq" id="WP_254769667.1">
    <property type="nucleotide sequence ID" value="NZ_CP101114.1"/>
</dbReference>
<evidence type="ECO:0000256" key="2">
    <source>
        <dbReference type="SAM" id="SignalP"/>
    </source>
</evidence>
<dbReference type="Proteomes" id="UP001059475">
    <property type="component" value="Chromosome"/>
</dbReference>
<keyword evidence="1" id="KW-0812">Transmembrane</keyword>
<evidence type="ECO:0008006" key="5">
    <source>
        <dbReference type="Google" id="ProtNLM"/>
    </source>
</evidence>
<keyword evidence="2" id="KW-0732">Signal</keyword>
<feature type="chain" id="PRO_5046250362" description="DUF4134 domain-containing protein" evidence="2">
    <location>
        <begin position="29"/>
        <end position="117"/>
    </location>
</feature>
<feature type="signal peptide" evidence="2">
    <location>
        <begin position="1"/>
        <end position="28"/>
    </location>
</feature>
<keyword evidence="1" id="KW-0472">Membrane</keyword>
<evidence type="ECO:0000313" key="3">
    <source>
        <dbReference type="EMBL" id="UTO27751.1"/>
    </source>
</evidence>
<reference evidence="3" key="1">
    <citation type="submission" date="2022-07" db="EMBL/GenBank/DDBJ databases">
        <title>First report of Bartonella spp. in marsupials in Brazil, with a description of Bartonella harrusi sp. nov. and new proposal for taxonomic reclassification of species of the genus Bartonella.</title>
        <authorList>
            <person name="Amaral R.B."/>
        </authorList>
    </citation>
    <scope>NUCLEOTIDE SEQUENCE</scope>
    <source>
        <strain evidence="3">117A</strain>
    </source>
</reference>
<evidence type="ECO:0000313" key="4">
    <source>
        <dbReference type="Proteomes" id="UP001059475"/>
    </source>
</evidence>
<keyword evidence="1" id="KW-1133">Transmembrane helix</keyword>
<proteinExistence type="predicted"/>
<dbReference type="EMBL" id="CP101114">
    <property type="protein sequence ID" value="UTO27751.1"/>
    <property type="molecule type" value="Genomic_DNA"/>
</dbReference>
<sequence>MVKLFKKYSLSVFIATAFFLSQIANVHANHLKNSPQKKDVNYVIKQVANVTYTTVGTTSLSVPVVNYGTIYEDAEDAIEGKFEKVVANMTLALGFFAFGSVISFIIGIIKDIVLMFK</sequence>
<organism evidence="3 4">
    <name type="scientific">Bartonella harrusi</name>
    <dbReference type="NCBI Taxonomy" id="2961895"/>
    <lineage>
        <taxon>Bacteria</taxon>
        <taxon>Pseudomonadati</taxon>
        <taxon>Pseudomonadota</taxon>
        <taxon>Alphaproteobacteria</taxon>
        <taxon>Hyphomicrobiales</taxon>
        <taxon>Bartonellaceae</taxon>
        <taxon>Bartonella</taxon>
    </lineage>
</organism>
<accession>A0ABY5EQS7</accession>
<gene>
    <name evidence="3" type="ORF">NMK50_05720</name>
</gene>
<name>A0ABY5EQS7_9HYPH</name>
<feature type="transmembrane region" description="Helical" evidence="1">
    <location>
        <begin position="89"/>
        <end position="109"/>
    </location>
</feature>
<evidence type="ECO:0000256" key="1">
    <source>
        <dbReference type="SAM" id="Phobius"/>
    </source>
</evidence>
<keyword evidence="4" id="KW-1185">Reference proteome</keyword>
<protein>
    <recommendedName>
        <fullName evidence="5">DUF4134 domain-containing protein</fullName>
    </recommendedName>
</protein>